<evidence type="ECO:0000313" key="2">
    <source>
        <dbReference type="Proteomes" id="UP001066276"/>
    </source>
</evidence>
<name>A0AAV7QB84_PLEWA</name>
<organism evidence="1 2">
    <name type="scientific">Pleurodeles waltl</name>
    <name type="common">Iberian ribbed newt</name>
    <dbReference type="NCBI Taxonomy" id="8319"/>
    <lineage>
        <taxon>Eukaryota</taxon>
        <taxon>Metazoa</taxon>
        <taxon>Chordata</taxon>
        <taxon>Craniata</taxon>
        <taxon>Vertebrata</taxon>
        <taxon>Euteleostomi</taxon>
        <taxon>Amphibia</taxon>
        <taxon>Batrachia</taxon>
        <taxon>Caudata</taxon>
        <taxon>Salamandroidea</taxon>
        <taxon>Salamandridae</taxon>
        <taxon>Pleurodelinae</taxon>
        <taxon>Pleurodeles</taxon>
    </lineage>
</organism>
<evidence type="ECO:0000313" key="1">
    <source>
        <dbReference type="EMBL" id="KAJ1136839.1"/>
    </source>
</evidence>
<protein>
    <submittedName>
        <fullName evidence="1">Uncharacterized protein</fullName>
    </submittedName>
</protein>
<proteinExistence type="predicted"/>
<comment type="caution">
    <text evidence="1">The sequence shown here is derived from an EMBL/GenBank/DDBJ whole genome shotgun (WGS) entry which is preliminary data.</text>
</comment>
<dbReference type="AlphaFoldDB" id="A0AAV7QB84"/>
<gene>
    <name evidence="1" type="ORF">NDU88_003253</name>
</gene>
<keyword evidence="2" id="KW-1185">Reference proteome</keyword>
<accession>A0AAV7QB84</accession>
<dbReference type="EMBL" id="JANPWB010000010">
    <property type="protein sequence ID" value="KAJ1136839.1"/>
    <property type="molecule type" value="Genomic_DNA"/>
</dbReference>
<reference evidence="1" key="1">
    <citation type="journal article" date="2022" name="bioRxiv">
        <title>Sequencing and chromosome-scale assembly of the giantPleurodeles waltlgenome.</title>
        <authorList>
            <person name="Brown T."/>
            <person name="Elewa A."/>
            <person name="Iarovenko S."/>
            <person name="Subramanian E."/>
            <person name="Araus A.J."/>
            <person name="Petzold A."/>
            <person name="Susuki M."/>
            <person name="Suzuki K.-i.T."/>
            <person name="Hayashi T."/>
            <person name="Toyoda A."/>
            <person name="Oliveira C."/>
            <person name="Osipova E."/>
            <person name="Leigh N.D."/>
            <person name="Simon A."/>
            <person name="Yun M.H."/>
        </authorList>
    </citation>
    <scope>NUCLEOTIDE SEQUENCE</scope>
    <source>
        <strain evidence="1">20211129_DDA</strain>
        <tissue evidence="1">Liver</tissue>
    </source>
</reference>
<sequence>MAPGGGAPAGPTGPLAFNLVPAPYKPTPFMPFCLAGDSSQAPLPTVQPSMSRERPLMLVLEVMGPRGRMSASDAGAFSMALMDPSAASVDPENLS</sequence>
<dbReference type="Proteomes" id="UP001066276">
    <property type="component" value="Chromosome 6"/>
</dbReference>